<dbReference type="InterPro" id="IPR013986">
    <property type="entry name" value="DExx_box_DNA_helicase_dom_sf"/>
</dbReference>
<dbReference type="SUPFAM" id="SSF52540">
    <property type="entry name" value="P-loop containing nucleoside triphosphate hydrolases"/>
    <property type="match status" value="1"/>
</dbReference>
<dbReference type="GO" id="GO:0005829">
    <property type="term" value="C:cytosol"/>
    <property type="evidence" value="ECO:0007669"/>
    <property type="project" value="TreeGrafter"/>
</dbReference>
<dbReference type="PROSITE" id="PS51217">
    <property type="entry name" value="UVRD_HELICASE_CTER"/>
    <property type="match status" value="1"/>
</dbReference>
<proteinExistence type="inferred from homology"/>
<evidence type="ECO:0000259" key="13">
    <source>
        <dbReference type="PROSITE" id="PS51217"/>
    </source>
</evidence>
<comment type="catalytic activity">
    <reaction evidence="10">
        <text>ATP + H2O = ADP + phosphate + H(+)</text>
        <dbReference type="Rhea" id="RHEA:13065"/>
        <dbReference type="ChEBI" id="CHEBI:15377"/>
        <dbReference type="ChEBI" id="CHEBI:15378"/>
        <dbReference type="ChEBI" id="CHEBI:30616"/>
        <dbReference type="ChEBI" id="CHEBI:43474"/>
        <dbReference type="ChEBI" id="CHEBI:456216"/>
        <dbReference type="EC" id="5.6.2.4"/>
    </reaction>
</comment>
<keyword evidence="4 11" id="KW-0347">Helicase</keyword>
<dbReference type="InterPro" id="IPR014016">
    <property type="entry name" value="UvrD-like_ATP-bd"/>
</dbReference>
<keyword evidence="5 11" id="KW-0067">ATP-binding</keyword>
<dbReference type="InterPro" id="IPR014017">
    <property type="entry name" value="DNA_helicase_UvrD-like_C"/>
</dbReference>
<dbReference type="GO" id="GO:0043138">
    <property type="term" value="F:3'-5' DNA helicase activity"/>
    <property type="evidence" value="ECO:0007669"/>
    <property type="project" value="UniProtKB-EC"/>
</dbReference>
<dbReference type="Gene3D" id="3.40.50.300">
    <property type="entry name" value="P-loop containing nucleotide triphosphate hydrolases"/>
    <property type="match status" value="2"/>
</dbReference>
<evidence type="ECO:0000313" key="14">
    <source>
        <dbReference type="EMBL" id="MCA9379858.1"/>
    </source>
</evidence>
<accession>A0A955IDT9</accession>
<evidence type="ECO:0000256" key="7">
    <source>
        <dbReference type="ARBA" id="ARBA00023235"/>
    </source>
</evidence>
<comment type="similarity">
    <text evidence="1">Belongs to the helicase family. UvrD subfamily.</text>
</comment>
<protein>
    <recommendedName>
        <fullName evidence="9">DNA 3'-5' helicase</fullName>
        <ecNumber evidence="9">5.6.2.4</ecNumber>
    </recommendedName>
</protein>
<dbReference type="CDD" id="cd18807">
    <property type="entry name" value="SF1_C_UvrD"/>
    <property type="match status" value="1"/>
</dbReference>
<dbReference type="Gene3D" id="1.10.10.160">
    <property type="match status" value="1"/>
</dbReference>
<organism evidence="14 15">
    <name type="scientific">Candidatus Dojkabacteria bacterium</name>
    <dbReference type="NCBI Taxonomy" id="2099670"/>
    <lineage>
        <taxon>Bacteria</taxon>
        <taxon>Candidatus Dojkabacteria</taxon>
    </lineage>
</organism>
<dbReference type="EC" id="5.6.2.4" evidence="9"/>
<feature type="domain" description="UvrD-like helicase C-terminal" evidence="13">
    <location>
        <begin position="286"/>
        <end position="557"/>
    </location>
</feature>
<dbReference type="Pfam" id="PF13361">
    <property type="entry name" value="UvrD_C"/>
    <property type="match status" value="1"/>
</dbReference>
<dbReference type="GO" id="GO:0005524">
    <property type="term" value="F:ATP binding"/>
    <property type="evidence" value="ECO:0007669"/>
    <property type="project" value="UniProtKB-UniRule"/>
</dbReference>
<evidence type="ECO:0000256" key="10">
    <source>
        <dbReference type="ARBA" id="ARBA00048988"/>
    </source>
</evidence>
<feature type="domain" description="UvrD-like helicase ATP-binding" evidence="12">
    <location>
        <begin position="1"/>
        <end position="285"/>
    </location>
</feature>
<dbReference type="PANTHER" id="PTHR11070:SF2">
    <property type="entry name" value="ATP-DEPENDENT DNA HELICASE SRS2"/>
    <property type="match status" value="1"/>
</dbReference>
<evidence type="ECO:0000256" key="3">
    <source>
        <dbReference type="ARBA" id="ARBA00022801"/>
    </source>
</evidence>
<dbReference type="PROSITE" id="PS51198">
    <property type="entry name" value="UVRD_HELICASE_ATP_BIND"/>
    <property type="match status" value="1"/>
</dbReference>
<dbReference type="Proteomes" id="UP000745577">
    <property type="component" value="Unassembled WGS sequence"/>
</dbReference>
<feature type="binding site" evidence="11">
    <location>
        <begin position="22"/>
        <end position="29"/>
    </location>
    <ligand>
        <name>ATP</name>
        <dbReference type="ChEBI" id="CHEBI:30616"/>
    </ligand>
</feature>
<evidence type="ECO:0000256" key="1">
    <source>
        <dbReference type="ARBA" id="ARBA00009922"/>
    </source>
</evidence>
<sequence>MELNPEQKKAVETVNGPILILAGAGSGKTRTLTQRIAYLIENNHATSDNILAVTFTNKASNEMKERIVKLLNLKPGSEKVFLPWVGTFHAICVQILKRDGQEMGISRYFSIYDTTDQKDVVRKVLKKLNLNDKKTNPNAVLSMISSAKSELITPESYKSMARGYFEQIVAEVYPIYQDMLEENSALDFDDLIMKTVELFQKNPQILEKYQNIFKFILIDEYQDTNNAQYVFSKLLADKNQNICVVGDDAQSIYSFRGANITNILNFEKDYPQAKIIKLEQNYRSTKKILEASNQIISKNSEQKKKVLWTENTEGEGIMLYEAMDEKDEAEWISQQVRELILNNVSPSEIAVLYRTNAMSRNLEEALLTANVNYRIVGGVRFYNRAEVKDVLGYLRILFNPDDTIGLQRIINVPKRGVGAKTVEKFTLLATEQRKSLLKYLLDTQKTSPDELPKSLQDFARIVSRLIDLSSKQAVSELIEDVIEFTGYKAELQQTSEGETRLENIQELKSLAKKFDQLDYMTGLEKFLEEIALIESSYEATKDEEEHITLMTVHAAKGLEFEHVFIAGMEENLFPHANSKYDPQELAEERRLAYVAVTRAKKQVYVSHAESRMYFGSRNSNPVSRFIDDIPEQLIIYCNTFAEKKKDSFSGWSDVDEVDEFKPTTDISKGDLVKHEIFGVGEVVDIDNFVVLIRFSAGLKELALEYVRLEKI</sequence>
<dbReference type="FunFam" id="1.10.10.160:FF:000001">
    <property type="entry name" value="ATP-dependent DNA helicase"/>
    <property type="match status" value="1"/>
</dbReference>
<dbReference type="GO" id="GO:0000725">
    <property type="term" value="P:recombinational repair"/>
    <property type="evidence" value="ECO:0007669"/>
    <property type="project" value="TreeGrafter"/>
</dbReference>
<dbReference type="CDD" id="cd17932">
    <property type="entry name" value="DEXQc_UvrD"/>
    <property type="match status" value="1"/>
</dbReference>
<evidence type="ECO:0000256" key="8">
    <source>
        <dbReference type="ARBA" id="ARBA00034617"/>
    </source>
</evidence>
<evidence type="ECO:0000256" key="5">
    <source>
        <dbReference type="ARBA" id="ARBA00022840"/>
    </source>
</evidence>
<comment type="catalytic activity">
    <reaction evidence="8">
        <text>Couples ATP hydrolysis with the unwinding of duplex DNA by translocating in the 3'-5' direction.</text>
        <dbReference type="EC" id="5.6.2.4"/>
    </reaction>
</comment>
<dbReference type="InterPro" id="IPR000212">
    <property type="entry name" value="DNA_helicase_UvrD/REP"/>
</dbReference>
<dbReference type="GO" id="GO:0003677">
    <property type="term" value="F:DNA binding"/>
    <property type="evidence" value="ECO:0007669"/>
    <property type="project" value="UniProtKB-KW"/>
</dbReference>
<evidence type="ECO:0000256" key="4">
    <source>
        <dbReference type="ARBA" id="ARBA00022806"/>
    </source>
</evidence>
<dbReference type="PANTHER" id="PTHR11070">
    <property type="entry name" value="UVRD / RECB / PCRA DNA HELICASE FAMILY MEMBER"/>
    <property type="match status" value="1"/>
</dbReference>
<dbReference type="FunFam" id="1.10.486.10:FF:000003">
    <property type="entry name" value="ATP-dependent DNA helicase"/>
    <property type="match status" value="1"/>
</dbReference>
<reference evidence="14" key="2">
    <citation type="journal article" date="2021" name="Microbiome">
        <title>Successional dynamics and alternative stable states in a saline activated sludge microbial community over 9 years.</title>
        <authorList>
            <person name="Wang Y."/>
            <person name="Ye J."/>
            <person name="Ju F."/>
            <person name="Liu L."/>
            <person name="Boyd J.A."/>
            <person name="Deng Y."/>
            <person name="Parks D.H."/>
            <person name="Jiang X."/>
            <person name="Yin X."/>
            <person name="Woodcroft B.J."/>
            <person name="Tyson G.W."/>
            <person name="Hugenholtz P."/>
            <person name="Polz M.F."/>
            <person name="Zhang T."/>
        </authorList>
    </citation>
    <scope>NUCLEOTIDE SEQUENCE</scope>
    <source>
        <strain evidence="14">HKST-UBA15</strain>
    </source>
</reference>
<keyword evidence="3 11" id="KW-0378">Hydrolase</keyword>
<comment type="caution">
    <text evidence="14">The sequence shown here is derived from an EMBL/GenBank/DDBJ whole genome shotgun (WGS) entry which is preliminary data.</text>
</comment>
<dbReference type="InterPro" id="IPR027417">
    <property type="entry name" value="P-loop_NTPase"/>
</dbReference>
<evidence type="ECO:0000256" key="6">
    <source>
        <dbReference type="ARBA" id="ARBA00023125"/>
    </source>
</evidence>
<evidence type="ECO:0000313" key="15">
    <source>
        <dbReference type="Proteomes" id="UP000745577"/>
    </source>
</evidence>
<dbReference type="Gene3D" id="1.10.486.10">
    <property type="entry name" value="PCRA, domain 4"/>
    <property type="match status" value="1"/>
</dbReference>
<evidence type="ECO:0000256" key="9">
    <source>
        <dbReference type="ARBA" id="ARBA00034808"/>
    </source>
</evidence>
<dbReference type="Pfam" id="PF00580">
    <property type="entry name" value="UvrD-helicase"/>
    <property type="match status" value="1"/>
</dbReference>
<dbReference type="GO" id="GO:0009314">
    <property type="term" value="P:response to radiation"/>
    <property type="evidence" value="ECO:0007669"/>
    <property type="project" value="UniProtKB-ARBA"/>
</dbReference>
<keyword evidence="2 11" id="KW-0547">Nucleotide-binding</keyword>
<keyword evidence="7" id="KW-0413">Isomerase</keyword>
<keyword evidence="6" id="KW-0238">DNA-binding</keyword>
<gene>
    <name evidence="14" type="ORF">KC675_01630</name>
</gene>
<evidence type="ECO:0000259" key="12">
    <source>
        <dbReference type="PROSITE" id="PS51198"/>
    </source>
</evidence>
<dbReference type="GO" id="GO:0033202">
    <property type="term" value="C:DNA helicase complex"/>
    <property type="evidence" value="ECO:0007669"/>
    <property type="project" value="TreeGrafter"/>
</dbReference>
<dbReference type="AlphaFoldDB" id="A0A955IDT9"/>
<reference evidence="14" key="1">
    <citation type="submission" date="2020-04" db="EMBL/GenBank/DDBJ databases">
        <authorList>
            <person name="Zhang T."/>
        </authorList>
    </citation>
    <scope>NUCLEOTIDE SEQUENCE</scope>
    <source>
        <strain evidence="14">HKST-UBA15</strain>
    </source>
</reference>
<dbReference type="EMBL" id="JAGQLL010000015">
    <property type="protein sequence ID" value="MCA9379858.1"/>
    <property type="molecule type" value="Genomic_DNA"/>
</dbReference>
<evidence type="ECO:0000256" key="2">
    <source>
        <dbReference type="ARBA" id="ARBA00022741"/>
    </source>
</evidence>
<name>A0A955IDT9_9BACT</name>
<dbReference type="GO" id="GO:0016787">
    <property type="term" value="F:hydrolase activity"/>
    <property type="evidence" value="ECO:0007669"/>
    <property type="project" value="UniProtKB-UniRule"/>
</dbReference>
<evidence type="ECO:0000256" key="11">
    <source>
        <dbReference type="PROSITE-ProRule" id="PRU00560"/>
    </source>
</evidence>